<dbReference type="Pfam" id="PF13393">
    <property type="entry name" value="tRNA-synt_His"/>
    <property type="match status" value="1"/>
</dbReference>
<evidence type="ECO:0000256" key="5">
    <source>
        <dbReference type="ARBA" id="ARBA00022840"/>
    </source>
</evidence>
<dbReference type="Gene3D" id="3.30.930.10">
    <property type="entry name" value="Bira Bifunctional Protein, Domain 2"/>
    <property type="match status" value="1"/>
</dbReference>
<dbReference type="HAMAP" id="MF_00127">
    <property type="entry name" value="His_tRNA_synth"/>
    <property type="match status" value="1"/>
</dbReference>
<keyword evidence="9" id="KW-0963">Cytoplasm</keyword>
<comment type="catalytic activity">
    <reaction evidence="8 9">
        <text>tRNA(His) + L-histidine + ATP = L-histidyl-tRNA(His) + AMP + diphosphate + H(+)</text>
        <dbReference type="Rhea" id="RHEA:17313"/>
        <dbReference type="Rhea" id="RHEA-COMP:9665"/>
        <dbReference type="Rhea" id="RHEA-COMP:9689"/>
        <dbReference type="ChEBI" id="CHEBI:15378"/>
        <dbReference type="ChEBI" id="CHEBI:30616"/>
        <dbReference type="ChEBI" id="CHEBI:33019"/>
        <dbReference type="ChEBI" id="CHEBI:57595"/>
        <dbReference type="ChEBI" id="CHEBI:78442"/>
        <dbReference type="ChEBI" id="CHEBI:78527"/>
        <dbReference type="ChEBI" id="CHEBI:456215"/>
        <dbReference type="EC" id="6.1.1.21"/>
    </reaction>
</comment>
<feature type="binding site" evidence="10">
    <location>
        <position position="122"/>
    </location>
    <ligand>
        <name>L-histidine</name>
        <dbReference type="ChEBI" id="CHEBI:57595"/>
    </ligand>
</feature>
<dbReference type="RefSeq" id="WP_006565084.1">
    <property type="nucleotide sequence ID" value="NZ_AP019774.1"/>
</dbReference>
<keyword evidence="6 9" id="KW-0648">Protein biosynthesis</keyword>
<dbReference type="CDD" id="cd00859">
    <property type="entry name" value="HisRS_anticodon"/>
    <property type="match status" value="1"/>
</dbReference>
<dbReference type="NCBIfam" id="TIGR00442">
    <property type="entry name" value="hisS"/>
    <property type="match status" value="1"/>
</dbReference>
<evidence type="ECO:0000256" key="2">
    <source>
        <dbReference type="ARBA" id="ARBA00011738"/>
    </source>
</evidence>
<feature type="binding site" evidence="10">
    <location>
        <begin position="78"/>
        <end position="80"/>
    </location>
    <ligand>
        <name>L-histidine</name>
        <dbReference type="ChEBI" id="CHEBI:57595"/>
    </ligand>
</feature>
<dbReference type="InterPro" id="IPR006195">
    <property type="entry name" value="aa-tRNA-synth_II"/>
</dbReference>
<sequence>MITPKTLSGFKDRLPKEAMAKGAVLEKLARVFRSFGFVPIETPHLEYASILTQEEGEIQKELYLFKDHGKREVGLRFDQTVPLARFIAQHSHALGLPFKRYAIGNVFRGERAQKGRYREFTQCDFDFIGSSSLLCDSEIIQVIIASLKALDLEEFCVWINHRKILNGLCQHFGLHTEEEITAFLRIIDKLGKIGQQGVILELKACFPLMDFQAFLEIINTKQQEDPLEFFKSVAYLKAYNSTLKEGLEELEALFKLLLSLEINPDHFKIDFSIARGLGYYTGIVYETTLNQLTSLGSICSGGRYDNLSKSFSLKSFPGVGASIGLDRLLVALEELELIENKSTSARVLVVCMDASHFSYASQIAQNLRQSEINTELYPEIGKLKKPFGYANQKGHEFVVVLGEEEVQRETLTLKNMTTGVQFNHLSFLRVLAMVKE</sequence>
<name>A0A6J4CX60_9HELI</name>
<dbReference type="InterPro" id="IPR004154">
    <property type="entry name" value="Anticodon-bd"/>
</dbReference>
<dbReference type="AlphaFoldDB" id="A0A6J4CX60"/>
<dbReference type="InterPro" id="IPR004516">
    <property type="entry name" value="HisRS/HisZ"/>
</dbReference>
<dbReference type="InterPro" id="IPR036621">
    <property type="entry name" value="Anticodon-bd_dom_sf"/>
</dbReference>
<dbReference type="GO" id="GO:0004821">
    <property type="term" value="F:histidine-tRNA ligase activity"/>
    <property type="evidence" value="ECO:0007669"/>
    <property type="project" value="UniProtKB-UniRule"/>
</dbReference>
<gene>
    <name evidence="9 13" type="primary">hisS</name>
    <name evidence="12" type="ORF">NHP190020_06110</name>
    <name evidence="13" type="ORF">SNTW_07430</name>
</gene>
<feature type="binding site" evidence="10">
    <location>
        <position position="275"/>
    </location>
    <ligand>
        <name>L-histidine</name>
        <dbReference type="ChEBI" id="CHEBI:57595"/>
    </ligand>
</feature>
<dbReference type="SUPFAM" id="SSF55681">
    <property type="entry name" value="Class II aaRS and biotin synthetases"/>
    <property type="match status" value="1"/>
</dbReference>
<dbReference type="InterPro" id="IPR015807">
    <property type="entry name" value="His-tRNA-ligase"/>
</dbReference>
<dbReference type="SUPFAM" id="SSF52954">
    <property type="entry name" value="Class II aaRS ABD-related"/>
    <property type="match status" value="1"/>
</dbReference>
<evidence type="ECO:0000313" key="15">
    <source>
        <dbReference type="Proteomes" id="UP000509742"/>
    </source>
</evidence>
<evidence type="ECO:0000256" key="9">
    <source>
        <dbReference type="HAMAP-Rule" id="MF_00127"/>
    </source>
</evidence>
<dbReference type="EMBL" id="AP019774">
    <property type="protein sequence ID" value="BCD70098.1"/>
    <property type="molecule type" value="Genomic_DNA"/>
</dbReference>
<organism evidence="13 14">
    <name type="scientific">Helicobacter suis</name>
    <dbReference type="NCBI Taxonomy" id="104628"/>
    <lineage>
        <taxon>Bacteria</taxon>
        <taxon>Pseudomonadati</taxon>
        <taxon>Campylobacterota</taxon>
        <taxon>Epsilonproteobacteria</taxon>
        <taxon>Campylobacterales</taxon>
        <taxon>Helicobacteraceae</taxon>
        <taxon>Helicobacter</taxon>
    </lineage>
</organism>
<evidence type="ECO:0000256" key="3">
    <source>
        <dbReference type="ARBA" id="ARBA00022598"/>
    </source>
</evidence>
<comment type="subcellular location">
    <subcellularLocation>
        <location evidence="9">Cytoplasm</location>
    </subcellularLocation>
</comment>
<accession>A0A6J4CX60</accession>
<reference evidence="13 14" key="1">
    <citation type="submission" date="2019-06" db="EMBL/GenBank/DDBJ databases">
        <title>Complete genome sequence of Helicobacter suis SNTW101c.</title>
        <authorList>
            <person name="Rimbara E."/>
            <person name="Suzuki M."/>
            <person name="Matsui H."/>
            <person name="Nakamura M."/>
            <person name="Mori S."/>
            <person name="Shibayama K."/>
        </authorList>
    </citation>
    <scope>NUCLEOTIDE SEQUENCE [LARGE SCALE GENOMIC DNA]</scope>
    <source>
        <strain evidence="13 14">SNTW101c</strain>
    </source>
</reference>
<dbReference type="EMBL" id="AP023036">
    <property type="protein sequence ID" value="BCD45572.1"/>
    <property type="molecule type" value="Genomic_DNA"/>
</dbReference>
<evidence type="ECO:0000313" key="14">
    <source>
        <dbReference type="Proteomes" id="UP000317935"/>
    </source>
</evidence>
<dbReference type="Proteomes" id="UP000509742">
    <property type="component" value="Chromosome"/>
</dbReference>
<dbReference type="PANTHER" id="PTHR11476:SF7">
    <property type="entry name" value="HISTIDINE--TRNA LIGASE"/>
    <property type="match status" value="1"/>
</dbReference>
<dbReference type="Gene3D" id="3.40.50.800">
    <property type="entry name" value="Anticodon-binding domain"/>
    <property type="match status" value="1"/>
</dbReference>
<dbReference type="PROSITE" id="PS50862">
    <property type="entry name" value="AA_TRNA_LIGASE_II"/>
    <property type="match status" value="1"/>
</dbReference>
<dbReference type="GeneID" id="56928285"/>
<evidence type="ECO:0000313" key="13">
    <source>
        <dbReference type="EMBL" id="BCD70098.1"/>
    </source>
</evidence>
<evidence type="ECO:0000256" key="7">
    <source>
        <dbReference type="ARBA" id="ARBA00023146"/>
    </source>
</evidence>
<dbReference type="PANTHER" id="PTHR11476">
    <property type="entry name" value="HISTIDYL-TRNA SYNTHETASE"/>
    <property type="match status" value="1"/>
</dbReference>
<keyword evidence="4 9" id="KW-0547">Nucleotide-binding</keyword>
<dbReference type="Proteomes" id="UP000317935">
    <property type="component" value="Chromosome"/>
</dbReference>
<keyword evidence="15" id="KW-1185">Reference proteome</keyword>
<keyword evidence="3 9" id="KW-0436">Ligase</keyword>
<dbReference type="EC" id="6.1.1.21" evidence="9"/>
<feature type="binding site" evidence="10">
    <location>
        <position position="126"/>
    </location>
    <ligand>
        <name>L-histidine</name>
        <dbReference type="ChEBI" id="CHEBI:57595"/>
    </ligand>
</feature>
<protein>
    <recommendedName>
        <fullName evidence="9">Histidine--tRNA ligase</fullName>
        <ecNumber evidence="9">6.1.1.21</ecNumber>
    </recommendedName>
    <alternativeName>
        <fullName evidence="9">Histidyl-tRNA synthetase</fullName>
        <shortName evidence="9">HisRS</shortName>
    </alternativeName>
</protein>
<dbReference type="GO" id="GO:0006427">
    <property type="term" value="P:histidyl-tRNA aminoacylation"/>
    <property type="evidence" value="ECO:0007669"/>
    <property type="project" value="UniProtKB-UniRule"/>
</dbReference>
<evidence type="ECO:0000256" key="10">
    <source>
        <dbReference type="PIRSR" id="PIRSR001549-1"/>
    </source>
</evidence>
<evidence type="ECO:0000256" key="6">
    <source>
        <dbReference type="ARBA" id="ARBA00022917"/>
    </source>
</evidence>
<dbReference type="Pfam" id="PF03129">
    <property type="entry name" value="HGTP_anticodon"/>
    <property type="match status" value="1"/>
</dbReference>
<keyword evidence="5 9" id="KW-0067">ATP-binding</keyword>
<evidence type="ECO:0000256" key="4">
    <source>
        <dbReference type="ARBA" id="ARBA00022741"/>
    </source>
</evidence>
<evidence type="ECO:0000256" key="1">
    <source>
        <dbReference type="ARBA" id="ARBA00008226"/>
    </source>
</evidence>
<feature type="binding site" evidence="10">
    <location>
        <position position="108"/>
    </location>
    <ligand>
        <name>L-histidine</name>
        <dbReference type="ChEBI" id="CHEBI:57595"/>
    </ligand>
</feature>
<feature type="binding site" evidence="10">
    <location>
        <begin position="279"/>
        <end position="280"/>
    </location>
    <ligand>
        <name>L-histidine</name>
        <dbReference type="ChEBI" id="CHEBI:57595"/>
    </ligand>
</feature>
<feature type="domain" description="Aminoacyl-transfer RNA synthetases class-II family profile" evidence="11">
    <location>
        <begin position="24"/>
        <end position="378"/>
    </location>
</feature>
<dbReference type="InterPro" id="IPR041715">
    <property type="entry name" value="HisRS-like_core"/>
</dbReference>
<keyword evidence="7 9" id="KW-0030">Aminoacyl-tRNA synthetase</keyword>
<evidence type="ECO:0000256" key="8">
    <source>
        <dbReference type="ARBA" id="ARBA00047639"/>
    </source>
</evidence>
<dbReference type="CDD" id="cd00773">
    <property type="entry name" value="HisRS-like_core"/>
    <property type="match status" value="1"/>
</dbReference>
<dbReference type="OrthoDB" id="9800814at2"/>
<dbReference type="GO" id="GO:0005524">
    <property type="term" value="F:ATP binding"/>
    <property type="evidence" value="ECO:0007669"/>
    <property type="project" value="UniProtKB-UniRule"/>
</dbReference>
<dbReference type="InterPro" id="IPR033656">
    <property type="entry name" value="HisRS_anticodon"/>
</dbReference>
<dbReference type="InterPro" id="IPR045864">
    <property type="entry name" value="aa-tRNA-synth_II/BPL/LPL"/>
</dbReference>
<dbReference type="GO" id="GO:0005737">
    <property type="term" value="C:cytoplasm"/>
    <property type="evidence" value="ECO:0007669"/>
    <property type="project" value="UniProtKB-SubCell"/>
</dbReference>
<proteinExistence type="inferred from homology"/>
<evidence type="ECO:0000259" key="11">
    <source>
        <dbReference type="PROSITE" id="PS50862"/>
    </source>
</evidence>
<dbReference type="PIRSF" id="PIRSF001549">
    <property type="entry name" value="His-tRNA_synth"/>
    <property type="match status" value="1"/>
</dbReference>
<evidence type="ECO:0000313" key="12">
    <source>
        <dbReference type="EMBL" id="BCD45572.1"/>
    </source>
</evidence>
<comment type="similarity">
    <text evidence="1 9">Belongs to the class-II aminoacyl-tRNA synthetase family.</text>
</comment>
<comment type="subunit">
    <text evidence="2 9">Homodimer.</text>
</comment>
<reference evidence="12 15" key="2">
    <citation type="submission" date="2020-04" db="EMBL/GenBank/DDBJ databases">
        <title>Genomic analysis of gastric non-Helicobacter pylori Helicobacters isolated in Japan.</title>
        <authorList>
            <person name="Suzuki M."/>
            <person name="Rimbara E."/>
        </authorList>
    </citation>
    <scope>NUCLEOTIDE SEQUENCE [LARGE SCALE GENOMIC DNA]</scope>
    <source>
        <strain evidence="12 15">NHP19-0020</strain>
    </source>
</reference>